<dbReference type="SUPFAM" id="SSF51206">
    <property type="entry name" value="cAMP-binding domain-like"/>
    <property type="match status" value="1"/>
</dbReference>
<evidence type="ECO:0000259" key="5">
    <source>
        <dbReference type="PROSITE" id="PS51063"/>
    </source>
</evidence>
<evidence type="ECO:0000256" key="3">
    <source>
        <dbReference type="ARBA" id="ARBA00023163"/>
    </source>
</evidence>
<dbReference type="EMBL" id="JADWYR010000002">
    <property type="protein sequence ID" value="MBG9378248.1"/>
    <property type="molecule type" value="Genomic_DNA"/>
</dbReference>
<evidence type="ECO:0000313" key="7">
    <source>
        <dbReference type="Proteomes" id="UP000628448"/>
    </source>
</evidence>
<keyword evidence="7" id="KW-1185">Reference proteome</keyword>
<dbReference type="InterPro" id="IPR000595">
    <property type="entry name" value="cNMP-bd_dom"/>
</dbReference>
<evidence type="ECO:0000256" key="1">
    <source>
        <dbReference type="ARBA" id="ARBA00023015"/>
    </source>
</evidence>
<dbReference type="PROSITE" id="PS50042">
    <property type="entry name" value="CNMP_BINDING_3"/>
    <property type="match status" value="1"/>
</dbReference>
<dbReference type="InterPro" id="IPR014710">
    <property type="entry name" value="RmlC-like_jellyroll"/>
</dbReference>
<keyword evidence="2" id="KW-0238">DNA-binding</keyword>
<dbReference type="RefSeq" id="WP_196992289.1">
    <property type="nucleotide sequence ID" value="NZ_JADWYR010000002.1"/>
</dbReference>
<dbReference type="Pfam" id="PF13545">
    <property type="entry name" value="HTH_Crp_2"/>
    <property type="match status" value="1"/>
</dbReference>
<organism evidence="6 7">
    <name type="scientific">Panacibacter microcysteis</name>
    <dbReference type="NCBI Taxonomy" id="2793269"/>
    <lineage>
        <taxon>Bacteria</taxon>
        <taxon>Pseudomonadati</taxon>
        <taxon>Bacteroidota</taxon>
        <taxon>Chitinophagia</taxon>
        <taxon>Chitinophagales</taxon>
        <taxon>Chitinophagaceae</taxon>
        <taxon>Panacibacter</taxon>
    </lineage>
</organism>
<feature type="domain" description="Cyclic nucleotide-binding" evidence="4">
    <location>
        <begin position="15"/>
        <end position="119"/>
    </location>
</feature>
<dbReference type="InterPro" id="IPR012318">
    <property type="entry name" value="HTH_CRP"/>
</dbReference>
<evidence type="ECO:0000259" key="4">
    <source>
        <dbReference type="PROSITE" id="PS50042"/>
    </source>
</evidence>
<keyword evidence="3" id="KW-0804">Transcription</keyword>
<accession>A0A931MD93</accession>
<dbReference type="SMART" id="SM00100">
    <property type="entry name" value="cNMP"/>
    <property type="match status" value="1"/>
</dbReference>
<reference evidence="6" key="1">
    <citation type="submission" date="2020-11" db="EMBL/GenBank/DDBJ databases">
        <title>Bacterial whole genome sequence for Panacibacter sp. DH6.</title>
        <authorList>
            <person name="Le V."/>
            <person name="Ko S."/>
            <person name="Ahn C.-Y."/>
            <person name="Oh H.-M."/>
        </authorList>
    </citation>
    <scope>NUCLEOTIDE SEQUENCE</scope>
    <source>
        <strain evidence="6">DH6</strain>
    </source>
</reference>
<dbReference type="InterPro" id="IPR018490">
    <property type="entry name" value="cNMP-bd_dom_sf"/>
</dbReference>
<dbReference type="Pfam" id="PF00027">
    <property type="entry name" value="cNMP_binding"/>
    <property type="match status" value="1"/>
</dbReference>
<dbReference type="AlphaFoldDB" id="A0A931MD93"/>
<gene>
    <name evidence="6" type="ORF">I5907_18560</name>
</gene>
<sequence length="226" mass="25700">MNEEVKYIYLKAHPLFNNADEHFTKAACACMKVRTVARGENISYGEGEYSKIYLLIQGKIKISDFSETDDELIKDILTAPDIFGDLSLSNNLPAHEFAEALTANSIICCFNVAEFKKLLQESPAMAIGYAGMVNQKLKKMESRHSDLVFYDAKARLIRFIKYWAKTDGNRMGNKIVLHNYLTHSDIAAVIATSRQSVNVLLNELRDAGLLFYNRKKIELNDQFIHH</sequence>
<keyword evidence="1" id="KW-0805">Transcription regulation</keyword>
<proteinExistence type="predicted"/>
<dbReference type="Gene3D" id="2.60.120.10">
    <property type="entry name" value="Jelly Rolls"/>
    <property type="match status" value="1"/>
</dbReference>
<dbReference type="PROSITE" id="PS51063">
    <property type="entry name" value="HTH_CRP_2"/>
    <property type="match status" value="1"/>
</dbReference>
<evidence type="ECO:0000313" key="6">
    <source>
        <dbReference type="EMBL" id="MBG9378248.1"/>
    </source>
</evidence>
<name>A0A931MD93_9BACT</name>
<dbReference type="Proteomes" id="UP000628448">
    <property type="component" value="Unassembled WGS sequence"/>
</dbReference>
<dbReference type="CDD" id="cd00038">
    <property type="entry name" value="CAP_ED"/>
    <property type="match status" value="1"/>
</dbReference>
<dbReference type="Gene3D" id="1.10.10.10">
    <property type="entry name" value="Winged helix-like DNA-binding domain superfamily/Winged helix DNA-binding domain"/>
    <property type="match status" value="1"/>
</dbReference>
<dbReference type="InterPro" id="IPR036390">
    <property type="entry name" value="WH_DNA-bd_sf"/>
</dbReference>
<feature type="domain" description="HTH crp-type" evidence="5">
    <location>
        <begin position="150"/>
        <end position="223"/>
    </location>
</feature>
<dbReference type="SUPFAM" id="SSF46785">
    <property type="entry name" value="Winged helix' DNA-binding domain"/>
    <property type="match status" value="1"/>
</dbReference>
<dbReference type="SMART" id="SM00419">
    <property type="entry name" value="HTH_CRP"/>
    <property type="match status" value="1"/>
</dbReference>
<comment type="caution">
    <text evidence="6">The sequence shown here is derived from an EMBL/GenBank/DDBJ whole genome shotgun (WGS) entry which is preliminary data.</text>
</comment>
<evidence type="ECO:0000256" key="2">
    <source>
        <dbReference type="ARBA" id="ARBA00023125"/>
    </source>
</evidence>
<protein>
    <submittedName>
        <fullName evidence="6">Crp/Fnr family transcriptional regulator</fullName>
    </submittedName>
</protein>
<dbReference type="GO" id="GO:0003677">
    <property type="term" value="F:DNA binding"/>
    <property type="evidence" value="ECO:0007669"/>
    <property type="project" value="UniProtKB-KW"/>
</dbReference>
<dbReference type="InterPro" id="IPR036388">
    <property type="entry name" value="WH-like_DNA-bd_sf"/>
</dbReference>
<dbReference type="GO" id="GO:0006355">
    <property type="term" value="P:regulation of DNA-templated transcription"/>
    <property type="evidence" value="ECO:0007669"/>
    <property type="project" value="InterPro"/>
</dbReference>